<dbReference type="EMBL" id="FNNF01000010">
    <property type="protein sequence ID" value="SDW33204.1"/>
    <property type="molecule type" value="Genomic_DNA"/>
</dbReference>
<dbReference type="AlphaFoldDB" id="A0A1H2SQ79"/>
<keyword evidence="1" id="KW-0812">Transmembrane</keyword>
<evidence type="ECO:0000313" key="3">
    <source>
        <dbReference type="EMBL" id="SDW33204.1"/>
    </source>
</evidence>
<proteinExistence type="predicted"/>
<dbReference type="GO" id="GO:0004175">
    <property type="term" value="F:endopeptidase activity"/>
    <property type="evidence" value="ECO:0007669"/>
    <property type="project" value="UniProtKB-ARBA"/>
</dbReference>
<dbReference type="STRING" id="1630.SAMN05216514_11535"/>
<name>A0A1H2SQ79_9FIRM</name>
<sequence length="303" mass="33716">MNTLFKKITDSFMGYTIGTIFQIICGSIIGVIIVSLIVVSYVAFGLKITDYSNVDVVLSLLPAWVETGASYLSSIGLWVMGLLWFMRKNNRPLFKSIGTYVKGNTAKNLLMGLFIGIVLNGICVLISLMNKDIVIKYQGFHFVQAILVLLCVLVQSSGEELICRGYLYQKLLKKYEKPIIAIVGNALLFALLHFSNSGVTILSVINILLIGIVFSLMVYHFDSLWMAMGAHATWNYLQSIVFGLPNSGIEMRYSIFKLTSSRDGIAYTKSFGIEGSVMVTLLFIFVIVVVLLKKKPCPTNIWK</sequence>
<dbReference type="Proteomes" id="UP000182429">
    <property type="component" value="Unassembled WGS sequence"/>
</dbReference>
<dbReference type="Pfam" id="PF02517">
    <property type="entry name" value="Rce1-like"/>
    <property type="match status" value="1"/>
</dbReference>
<dbReference type="GO" id="GO:0080120">
    <property type="term" value="P:CAAX-box protein maturation"/>
    <property type="evidence" value="ECO:0007669"/>
    <property type="project" value="UniProtKB-ARBA"/>
</dbReference>
<dbReference type="PANTHER" id="PTHR39430:SF1">
    <property type="entry name" value="PROTEASE"/>
    <property type="match status" value="1"/>
</dbReference>
<dbReference type="eggNOG" id="COG1266">
    <property type="taxonomic scope" value="Bacteria"/>
</dbReference>
<reference evidence="3 4" key="1">
    <citation type="submission" date="2016-10" db="EMBL/GenBank/DDBJ databases">
        <authorList>
            <person name="de Groot N.N."/>
        </authorList>
    </citation>
    <scope>NUCLEOTIDE SEQUENCE [LARGE SCALE GENOMIC DNA]</scope>
    <source>
        <strain evidence="3 4">S3b</strain>
    </source>
</reference>
<feature type="transmembrane region" description="Helical" evidence="1">
    <location>
        <begin position="175"/>
        <end position="194"/>
    </location>
</feature>
<gene>
    <name evidence="3" type="ORF">SAMN04487759_11014</name>
</gene>
<feature type="transmembrane region" description="Helical" evidence="1">
    <location>
        <begin position="63"/>
        <end position="85"/>
    </location>
</feature>
<protein>
    <recommendedName>
        <fullName evidence="2">CAAX prenyl protease 2/Lysostaphin resistance protein A-like domain-containing protein</fullName>
    </recommendedName>
</protein>
<feature type="transmembrane region" description="Helical" evidence="1">
    <location>
        <begin position="200"/>
        <end position="219"/>
    </location>
</feature>
<organism evidence="3 4">
    <name type="scientific">Kandleria vitulina</name>
    <dbReference type="NCBI Taxonomy" id="1630"/>
    <lineage>
        <taxon>Bacteria</taxon>
        <taxon>Bacillati</taxon>
        <taxon>Bacillota</taxon>
        <taxon>Erysipelotrichia</taxon>
        <taxon>Erysipelotrichales</taxon>
        <taxon>Coprobacillaceae</taxon>
        <taxon>Kandleria</taxon>
    </lineage>
</organism>
<dbReference type="InterPro" id="IPR003675">
    <property type="entry name" value="Rce1/LyrA-like_dom"/>
</dbReference>
<feature type="transmembrane region" description="Helical" evidence="1">
    <location>
        <begin position="12"/>
        <end position="43"/>
    </location>
</feature>
<feature type="transmembrane region" description="Helical" evidence="1">
    <location>
        <begin position="135"/>
        <end position="154"/>
    </location>
</feature>
<keyword evidence="1" id="KW-1133">Transmembrane helix</keyword>
<evidence type="ECO:0000313" key="4">
    <source>
        <dbReference type="Proteomes" id="UP000182429"/>
    </source>
</evidence>
<keyword evidence="1" id="KW-0472">Membrane</keyword>
<dbReference type="PANTHER" id="PTHR39430">
    <property type="entry name" value="MEMBRANE-ASSOCIATED PROTEASE-RELATED"/>
    <property type="match status" value="1"/>
</dbReference>
<feature type="transmembrane region" description="Helical" evidence="1">
    <location>
        <begin position="106"/>
        <end position="129"/>
    </location>
</feature>
<feature type="transmembrane region" description="Helical" evidence="1">
    <location>
        <begin position="271"/>
        <end position="292"/>
    </location>
</feature>
<feature type="domain" description="CAAX prenyl protease 2/Lysostaphin resistance protein A-like" evidence="2">
    <location>
        <begin position="145"/>
        <end position="237"/>
    </location>
</feature>
<accession>A0A1H2SQ79</accession>
<evidence type="ECO:0000256" key="1">
    <source>
        <dbReference type="SAM" id="Phobius"/>
    </source>
</evidence>
<evidence type="ECO:0000259" key="2">
    <source>
        <dbReference type="Pfam" id="PF02517"/>
    </source>
</evidence>
<dbReference type="RefSeq" id="WP_074686103.1">
    <property type="nucleotide sequence ID" value="NZ_FNNF01000010.1"/>
</dbReference>